<dbReference type="InterPro" id="IPR041496">
    <property type="entry name" value="YitH/HolE_GNAT"/>
</dbReference>
<sequence length="155" mass="16433">MAVDPGAIPLPADTRIRALEATDLADIARLDQDAFGADRTATLCELLEHSSGMVLERDGRIAGFALCRRFGRGHVVGPVVARDCADAIALTTPHVATHAGSFLRVDTAQSEGGYTEFLSRCGMPEFDQVTTLSLPPRMQADSGVHTFALASHTLG</sequence>
<evidence type="ECO:0000313" key="3">
    <source>
        <dbReference type="Proteomes" id="UP001596422"/>
    </source>
</evidence>
<accession>A0ABW2A7L6</accession>
<dbReference type="InterPro" id="IPR052729">
    <property type="entry name" value="Acyl/Acetyltrans_Enzymes"/>
</dbReference>
<feature type="domain" description="N-acetyltransferase" evidence="1">
    <location>
        <begin position="14"/>
        <end position="141"/>
    </location>
</feature>
<name>A0ABW2A7L6_9GAMM</name>
<reference evidence="3" key="1">
    <citation type="journal article" date="2019" name="Int. J. Syst. Evol. Microbiol.">
        <title>The Global Catalogue of Microorganisms (GCM) 10K type strain sequencing project: providing services to taxonomists for standard genome sequencing and annotation.</title>
        <authorList>
            <consortium name="The Broad Institute Genomics Platform"/>
            <consortium name="The Broad Institute Genome Sequencing Center for Infectious Disease"/>
            <person name="Wu L."/>
            <person name="Ma J."/>
        </authorList>
    </citation>
    <scope>NUCLEOTIDE SEQUENCE [LARGE SCALE GENOMIC DNA]</scope>
    <source>
        <strain evidence="3">NBRC 111756</strain>
    </source>
</reference>
<keyword evidence="3" id="KW-1185">Reference proteome</keyword>
<dbReference type="PROSITE" id="PS51186">
    <property type="entry name" value="GNAT"/>
    <property type="match status" value="1"/>
</dbReference>
<comment type="caution">
    <text evidence="2">The sequence shown here is derived from an EMBL/GenBank/DDBJ whole genome shotgun (WGS) entry which is preliminary data.</text>
</comment>
<evidence type="ECO:0000313" key="2">
    <source>
        <dbReference type="EMBL" id="MFC6673397.1"/>
    </source>
</evidence>
<evidence type="ECO:0000259" key="1">
    <source>
        <dbReference type="PROSITE" id="PS51186"/>
    </source>
</evidence>
<dbReference type="RefSeq" id="WP_379911758.1">
    <property type="nucleotide sequence ID" value="NZ_JBHSWE010000001.1"/>
</dbReference>
<dbReference type="SUPFAM" id="SSF55729">
    <property type="entry name" value="Acyl-CoA N-acyltransferases (Nat)"/>
    <property type="match status" value="1"/>
</dbReference>
<protein>
    <recommendedName>
        <fullName evidence="1">N-acetyltransferase domain-containing protein</fullName>
    </recommendedName>
</protein>
<gene>
    <name evidence="2" type="ORF">ACFQDL_27365</name>
</gene>
<dbReference type="Pfam" id="PF18014">
    <property type="entry name" value="Acetyltransf_18"/>
    <property type="match status" value="1"/>
</dbReference>
<dbReference type="Gene3D" id="3.40.630.90">
    <property type="match status" value="1"/>
</dbReference>
<proteinExistence type="predicted"/>
<dbReference type="InterPro" id="IPR000182">
    <property type="entry name" value="GNAT_dom"/>
</dbReference>
<dbReference type="EMBL" id="JBHSWE010000001">
    <property type="protein sequence ID" value="MFC6673397.1"/>
    <property type="molecule type" value="Genomic_DNA"/>
</dbReference>
<dbReference type="PANTHER" id="PTHR47237:SF2">
    <property type="entry name" value="BLL4206 PROTEIN"/>
    <property type="match status" value="1"/>
</dbReference>
<dbReference type="Proteomes" id="UP001596422">
    <property type="component" value="Unassembled WGS sequence"/>
</dbReference>
<dbReference type="InterPro" id="IPR016181">
    <property type="entry name" value="Acyl_CoA_acyltransferase"/>
</dbReference>
<dbReference type="PANTHER" id="PTHR47237">
    <property type="entry name" value="SLL0310 PROTEIN"/>
    <property type="match status" value="1"/>
</dbReference>
<organism evidence="2 3">
    <name type="scientific">Marinobacterium aestuariivivens</name>
    <dbReference type="NCBI Taxonomy" id="1698799"/>
    <lineage>
        <taxon>Bacteria</taxon>
        <taxon>Pseudomonadati</taxon>
        <taxon>Pseudomonadota</taxon>
        <taxon>Gammaproteobacteria</taxon>
        <taxon>Oceanospirillales</taxon>
        <taxon>Oceanospirillaceae</taxon>
        <taxon>Marinobacterium</taxon>
    </lineage>
</organism>